<name>A0A150KTT7_9BACL</name>
<reference evidence="1 2" key="1">
    <citation type="submission" date="2016-01" db="EMBL/GenBank/DDBJ databases">
        <title>Draft Genome Sequences of Seven Thermophilic Sporeformers Isolated from Foods.</title>
        <authorList>
            <person name="Berendsen E.M."/>
            <person name="Wells-Bennik M.H."/>
            <person name="Krawcyk A.O."/>
            <person name="De Jong A."/>
            <person name="Holsappel S."/>
            <person name="Eijlander R.T."/>
            <person name="Kuipers O.P."/>
        </authorList>
    </citation>
    <scope>NUCLEOTIDE SEQUENCE [LARGE SCALE GENOMIC DNA]</scope>
    <source>
        <strain evidence="1 2">B4119</strain>
    </source>
</reference>
<protein>
    <submittedName>
        <fullName evidence="1">Uncharacterized protein</fullName>
    </submittedName>
</protein>
<sequence>MLLTKSIGKTSDAGIEWKVIAFFYAEASSMGMARNSLLSKNVGGIGSSHSILS</sequence>
<evidence type="ECO:0000313" key="1">
    <source>
        <dbReference type="EMBL" id="KYD03547.1"/>
    </source>
</evidence>
<proteinExistence type="predicted"/>
<accession>A0A150KTT7</accession>
<dbReference type="STRING" id="81408.B4119_0398"/>
<dbReference type="PATRIC" id="fig|81408.3.peg.2499"/>
<comment type="caution">
    <text evidence="1">The sequence shown here is derived from an EMBL/GenBank/DDBJ whole genome shotgun (WGS) entry which is preliminary data.</text>
</comment>
<dbReference type="AlphaFoldDB" id="A0A150KTT7"/>
<organism evidence="1 2">
    <name type="scientific">Saccharococcus caldoxylosilyticus</name>
    <dbReference type="NCBI Taxonomy" id="81408"/>
    <lineage>
        <taxon>Bacteria</taxon>
        <taxon>Bacillati</taxon>
        <taxon>Bacillota</taxon>
        <taxon>Bacilli</taxon>
        <taxon>Bacillales</taxon>
        <taxon>Anoxybacillaceae</taxon>
        <taxon>Saccharococcus</taxon>
    </lineage>
</organism>
<gene>
    <name evidence="1" type="ORF">B4119_0398</name>
</gene>
<dbReference type="EMBL" id="LQYS01000142">
    <property type="protein sequence ID" value="KYD03547.1"/>
    <property type="molecule type" value="Genomic_DNA"/>
</dbReference>
<dbReference type="Proteomes" id="UP000075455">
    <property type="component" value="Unassembled WGS sequence"/>
</dbReference>
<evidence type="ECO:0000313" key="2">
    <source>
        <dbReference type="Proteomes" id="UP000075455"/>
    </source>
</evidence>